<proteinExistence type="predicted"/>
<comment type="caution">
    <text evidence="1">The sequence shown here is derived from an EMBL/GenBank/DDBJ whole genome shotgun (WGS) entry which is preliminary data.</text>
</comment>
<accession>A0ACC2BG41</accession>
<protein>
    <submittedName>
        <fullName evidence="1">Uncharacterized protein</fullName>
    </submittedName>
</protein>
<organism evidence="1 2">
    <name type="scientific">Diphasiastrum complanatum</name>
    <name type="common">Issler's clubmoss</name>
    <name type="synonym">Lycopodium complanatum</name>
    <dbReference type="NCBI Taxonomy" id="34168"/>
    <lineage>
        <taxon>Eukaryota</taxon>
        <taxon>Viridiplantae</taxon>
        <taxon>Streptophyta</taxon>
        <taxon>Embryophyta</taxon>
        <taxon>Tracheophyta</taxon>
        <taxon>Lycopodiopsida</taxon>
        <taxon>Lycopodiales</taxon>
        <taxon>Lycopodiaceae</taxon>
        <taxon>Lycopodioideae</taxon>
        <taxon>Diphasiastrum</taxon>
    </lineage>
</organism>
<dbReference type="EMBL" id="CM055106">
    <property type="protein sequence ID" value="KAJ7528700.1"/>
    <property type="molecule type" value="Genomic_DNA"/>
</dbReference>
<evidence type="ECO:0000313" key="2">
    <source>
        <dbReference type="Proteomes" id="UP001162992"/>
    </source>
</evidence>
<keyword evidence="2" id="KW-1185">Reference proteome</keyword>
<gene>
    <name evidence="1" type="ORF">O6H91_15G014800</name>
</gene>
<reference evidence="2" key="1">
    <citation type="journal article" date="2024" name="Proc. Natl. Acad. Sci. U.S.A.">
        <title>Extraordinary preservation of gene collinearity over three hundred million years revealed in homosporous lycophytes.</title>
        <authorList>
            <person name="Li C."/>
            <person name="Wickell D."/>
            <person name="Kuo L.Y."/>
            <person name="Chen X."/>
            <person name="Nie B."/>
            <person name="Liao X."/>
            <person name="Peng D."/>
            <person name="Ji J."/>
            <person name="Jenkins J."/>
            <person name="Williams M."/>
            <person name="Shu S."/>
            <person name="Plott C."/>
            <person name="Barry K."/>
            <person name="Rajasekar S."/>
            <person name="Grimwood J."/>
            <person name="Han X."/>
            <person name="Sun S."/>
            <person name="Hou Z."/>
            <person name="He W."/>
            <person name="Dai G."/>
            <person name="Sun C."/>
            <person name="Schmutz J."/>
            <person name="Leebens-Mack J.H."/>
            <person name="Li F.W."/>
            <person name="Wang L."/>
        </authorList>
    </citation>
    <scope>NUCLEOTIDE SEQUENCE [LARGE SCALE GENOMIC DNA]</scope>
    <source>
        <strain evidence="2">cv. PW_Plant_1</strain>
    </source>
</reference>
<sequence length="329" mass="36686">MMINNYVCYAILTIFSIFRAEEHLPNTLRQVLIYNALKLSIPQFGHVSLILAPDRSKLSKRHGATSVGQFKEMGFLPEAMVNYLALLGWNDGSEDEIFSKEEIVKKFTIDRITKSAAIFDQAKLRWMNGQHLRTLPADQLYEIYGDRWFKAGILCVSMGPFVNEAAELLKNGIDVVSDADAALIEILSYPIQSTLQSTETKEIVLDNLKEVVDVLVAAHGNGDLISALDAGHEGWQNWIRSIGKLLKRKGKRLFMPVRVLLTGKMHGPDIGSAVLLIHKAQKSGAVNLRAGLIPISGRIEMLKEVDWDQIYGKFSQSSNSVETVPTLLH</sequence>
<name>A0ACC2BG41_DIPCM</name>
<evidence type="ECO:0000313" key="1">
    <source>
        <dbReference type="EMBL" id="KAJ7528700.1"/>
    </source>
</evidence>
<dbReference type="Proteomes" id="UP001162992">
    <property type="component" value="Chromosome 15"/>
</dbReference>